<sequence>MTTICGNTTCSHEQGLEINEKQFDSNNTNDNDAIIDFFGDKIRLATFTNDSDINPIPIEWYESDPLKRGPVVVSKYNDGMIKHNSIGAHSGPYSIYHALSIASKQLDINHKPNYLNTHPPFDFPQQKQWSIPGKIVSMDPFGHLTPWLYDNISKNENVEIRPTMSITKAVLSIPEIKDEVKKGNLIPDGKIVLNDEGEMACTKIAVDPVWYLPGVAERLNISEIELRKALFQDTNGMYPELISRPDIKTFCPPIGGITAYIFGDPNNLPKEDKRLALRIHDECSGSDVFLSDICSCRCYLIFGLIEAAKEAQKGGNGLVCYFRKEGRCLGEVTKYLVYNARKRSGDTADEYFHRTECIAGVKDARFQELMPDILHWLGITKIDRMLSMSNMKHDAIVNSGITIDERIEIPDYLLPADSRVEIDAKIAAGYFTNGHVHTTEELKKVEGRKWEGL</sequence>
<keyword evidence="4" id="KW-1185">Reference proteome</keyword>
<evidence type="ECO:0000313" key="3">
    <source>
        <dbReference type="EMBL" id="GMM48332.1"/>
    </source>
</evidence>
<dbReference type="InterPro" id="IPR036144">
    <property type="entry name" value="RibA-like_sf"/>
</dbReference>
<feature type="domain" description="GTP cyclohydrolase N-terminal" evidence="2">
    <location>
        <begin position="41"/>
        <end position="233"/>
    </location>
</feature>
<dbReference type="Pfam" id="PF12471">
    <property type="entry name" value="GTP_CH_N"/>
    <property type="match status" value="1"/>
</dbReference>
<dbReference type="PANTHER" id="PTHR47259:SF2">
    <property type="entry name" value="URACIL-REGULATED PROTEIN 1"/>
    <property type="match status" value="1"/>
</dbReference>
<comment type="caution">
    <text evidence="3">The sequence shown here is derived from an EMBL/GenBank/DDBJ whole genome shotgun (WGS) entry which is preliminary data.</text>
</comment>
<organism evidence="3 4">
    <name type="scientific">Pichia kluyveri</name>
    <name type="common">Yeast</name>
    <dbReference type="NCBI Taxonomy" id="36015"/>
    <lineage>
        <taxon>Eukaryota</taxon>
        <taxon>Fungi</taxon>
        <taxon>Dikarya</taxon>
        <taxon>Ascomycota</taxon>
        <taxon>Saccharomycotina</taxon>
        <taxon>Pichiomycetes</taxon>
        <taxon>Pichiales</taxon>
        <taxon>Pichiaceae</taxon>
        <taxon>Pichia</taxon>
    </lineage>
</organism>
<dbReference type="SUPFAM" id="SSF142695">
    <property type="entry name" value="RibA-like"/>
    <property type="match status" value="1"/>
</dbReference>
<dbReference type="Pfam" id="PF00925">
    <property type="entry name" value="GTP_cyclohydro2"/>
    <property type="match status" value="1"/>
</dbReference>
<evidence type="ECO:0000313" key="4">
    <source>
        <dbReference type="Proteomes" id="UP001378960"/>
    </source>
</evidence>
<dbReference type="Proteomes" id="UP001378960">
    <property type="component" value="Unassembled WGS sequence"/>
</dbReference>
<dbReference type="InterPro" id="IPR022163">
    <property type="entry name" value="GTP_CH_N"/>
</dbReference>
<evidence type="ECO:0000259" key="1">
    <source>
        <dbReference type="Pfam" id="PF00925"/>
    </source>
</evidence>
<dbReference type="EMBL" id="BTGB01000009">
    <property type="protein sequence ID" value="GMM48332.1"/>
    <property type="molecule type" value="Genomic_DNA"/>
</dbReference>
<dbReference type="InterPro" id="IPR032677">
    <property type="entry name" value="GTP_cyclohydro_II"/>
</dbReference>
<dbReference type="AlphaFoldDB" id="A0AAV5RAZ4"/>
<dbReference type="NCBIfam" id="NF005536">
    <property type="entry name" value="PRK07198.1"/>
    <property type="match status" value="1"/>
</dbReference>
<dbReference type="PANTHER" id="PTHR47259">
    <property type="match status" value="1"/>
</dbReference>
<dbReference type="Gene3D" id="3.40.50.10990">
    <property type="entry name" value="GTP cyclohydrolase II"/>
    <property type="match status" value="1"/>
</dbReference>
<accession>A0AAV5RAZ4</accession>
<reference evidence="3 4" key="1">
    <citation type="journal article" date="2023" name="Elife">
        <title>Identification of key yeast species and microbe-microbe interactions impacting larval growth of Drosophila in the wild.</title>
        <authorList>
            <person name="Mure A."/>
            <person name="Sugiura Y."/>
            <person name="Maeda R."/>
            <person name="Honda K."/>
            <person name="Sakurai N."/>
            <person name="Takahashi Y."/>
            <person name="Watada M."/>
            <person name="Katoh T."/>
            <person name="Gotoh A."/>
            <person name="Gotoh Y."/>
            <person name="Taniguchi I."/>
            <person name="Nakamura K."/>
            <person name="Hayashi T."/>
            <person name="Katayama T."/>
            <person name="Uemura T."/>
            <person name="Hattori Y."/>
        </authorList>
    </citation>
    <scope>NUCLEOTIDE SEQUENCE [LARGE SCALE GENOMIC DNA]</scope>
    <source>
        <strain evidence="3 4">PK-24</strain>
    </source>
</reference>
<evidence type="ECO:0008006" key="5">
    <source>
        <dbReference type="Google" id="ProtNLM"/>
    </source>
</evidence>
<proteinExistence type="predicted"/>
<name>A0AAV5RAZ4_PICKL</name>
<evidence type="ECO:0000259" key="2">
    <source>
        <dbReference type="Pfam" id="PF12471"/>
    </source>
</evidence>
<protein>
    <recommendedName>
        <fullName evidence="5">GTP cyclohydrolase II</fullName>
    </recommendedName>
</protein>
<feature type="domain" description="GTP cyclohydrolase II" evidence="1">
    <location>
        <begin position="259"/>
        <end position="407"/>
    </location>
</feature>
<gene>
    <name evidence="3" type="ORF">DAPK24_049300</name>
</gene>